<dbReference type="Proteomes" id="UP000306477">
    <property type="component" value="Unassembled WGS sequence"/>
</dbReference>
<evidence type="ECO:0000256" key="1">
    <source>
        <dbReference type="ARBA" id="ARBA00006479"/>
    </source>
</evidence>
<gene>
    <name evidence="2" type="ORF">E1I69_13690</name>
</gene>
<dbReference type="SUPFAM" id="SSF53067">
    <property type="entry name" value="Actin-like ATPase domain"/>
    <property type="match status" value="1"/>
</dbReference>
<dbReference type="Gene3D" id="3.30.420.40">
    <property type="match status" value="2"/>
</dbReference>
<dbReference type="Pfam" id="PF00480">
    <property type="entry name" value="ROK"/>
    <property type="match status" value="1"/>
</dbReference>
<dbReference type="PANTHER" id="PTHR18964">
    <property type="entry name" value="ROK (REPRESSOR, ORF, KINASE) FAMILY"/>
    <property type="match status" value="1"/>
</dbReference>
<evidence type="ECO:0000313" key="2">
    <source>
        <dbReference type="EMBL" id="THE11811.1"/>
    </source>
</evidence>
<dbReference type="STRING" id="1033734.GCA_000285535_00914"/>
<proteinExistence type="inferred from homology"/>
<protein>
    <submittedName>
        <fullName evidence="2">ROK family protein</fullName>
    </submittedName>
</protein>
<keyword evidence="3" id="KW-1185">Reference proteome</keyword>
<dbReference type="OrthoDB" id="9795247at2"/>
<dbReference type="InterPro" id="IPR049874">
    <property type="entry name" value="ROK_cs"/>
</dbReference>
<reference evidence="2 3" key="1">
    <citation type="journal article" date="2019" name="Indoor Air">
        <title>Impacts of indoor surface finishes on bacterial viability.</title>
        <authorList>
            <person name="Hu J."/>
            <person name="Maamar S.B."/>
            <person name="Glawe A.J."/>
            <person name="Gottel N."/>
            <person name="Gilbert J.A."/>
            <person name="Hartmann E.M."/>
        </authorList>
    </citation>
    <scope>NUCLEOTIDE SEQUENCE [LARGE SCALE GENOMIC DNA]</scope>
    <source>
        <strain evidence="2 3">AF060A6</strain>
    </source>
</reference>
<dbReference type="AlphaFoldDB" id="A0A4S3PQ89"/>
<organism evidence="2 3">
    <name type="scientific">Bacillus timonensis</name>
    <dbReference type="NCBI Taxonomy" id="1033734"/>
    <lineage>
        <taxon>Bacteria</taxon>
        <taxon>Bacillati</taxon>
        <taxon>Bacillota</taxon>
        <taxon>Bacilli</taxon>
        <taxon>Bacillales</taxon>
        <taxon>Bacillaceae</taxon>
        <taxon>Bacillus</taxon>
    </lineage>
</organism>
<comment type="caution">
    <text evidence="2">The sequence shown here is derived from an EMBL/GenBank/DDBJ whole genome shotgun (WGS) entry which is preliminary data.</text>
</comment>
<dbReference type="RefSeq" id="WP_136380145.1">
    <property type="nucleotide sequence ID" value="NZ_SLUB01000024.1"/>
</dbReference>
<evidence type="ECO:0000313" key="3">
    <source>
        <dbReference type="Proteomes" id="UP000306477"/>
    </source>
</evidence>
<dbReference type="CDD" id="cd24068">
    <property type="entry name" value="ASKHA_NBD_ROK_FnNanK-like"/>
    <property type="match status" value="1"/>
</dbReference>
<accession>A0A4S3PQ89</accession>
<dbReference type="PANTHER" id="PTHR18964:SF149">
    <property type="entry name" value="BIFUNCTIONAL UDP-N-ACETYLGLUCOSAMINE 2-EPIMERASE_N-ACETYLMANNOSAMINE KINASE"/>
    <property type="match status" value="1"/>
</dbReference>
<dbReference type="EMBL" id="SLUB01000024">
    <property type="protein sequence ID" value="THE11811.1"/>
    <property type="molecule type" value="Genomic_DNA"/>
</dbReference>
<comment type="similarity">
    <text evidence="1">Belongs to the ROK (NagC/XylR) family.</text>
</comment>
<dbReference type="PROSITE" id="PS01125">
    <property type="entry name" value="ROK"/>
    <property type="match status" value="1"/>
</dbReference>
<sequence>MEYSLGIDIGGTKIAAGIMNREGSVLIKKTFSTPKDKKDAIVQLLENIIFSLSETAKMEGKKLVGIGIGTAGQIDFEKGKVLSGTANIKDWNDVPLRDILSKKTDLPIFIENDVNVLALAEQQLGVGRNVENLICLALGTGVGGGVITGGHLLRGAWGGGAELGHITVDMNGPLCNCGFQGCVETYSSGTGIARMMREEIKSYPESEGNSELLYYQKHPEEVTSRLVFELMSAGNVVAEKVVNTAINALSFAIVSMIHTFNPSLIILGGGVLHEGEWFIQKVRKRVGELGIRSLVDPVEIKGTQLGNDAGLIGAAIQPWVYGVDVGVK</sequence>
<dbReference type="InterPro" id="IPR000600">
    <property type="entry name" value="ROK"/>
</dbReference>
<dbReference type="InterPro" id="IPR043129">
    <property type="entry name" value="ATPase_NBD"/>
</dbReference>
<name>A0A4S3PQ89_9BACI</name>